<feature type="transmembrane region" description="Helical" evidence="8">
    <location>
        <begin position="326"/>
        <end position="345"/>
    </location>
</feature>
<feature type="transmembrane region" description="Helical" evidence="8">
    <location>
        <begin position="698"/>
        <end position="727"/>
    </location>
</feature>
<organism evidence="9 10">
    <name type="scientific">Cafeteria roenbergensis</name>
    <name type="common">Marine flagellate</name>
    <dbReference type="NCBI Taxonomy" id="33653"/>
    <lineage>
        <taxon>Eukaryota</taxon>
        <taxon>Sar</taxon>
        <taxon>Stramenopiles</taxon>
        <taxon>Bigyra</taxon>
        <taxon>Opalozoa</taxon>
        <taxon>Bicosoecida</taxon>
        <taxon>Cafeteriaceae</taxon>
        <taxon>Cafeteria</taxon>
    </lineage>
</organism>
<comment type="subcellular location">
    <subcellularLocation>
        <location evidence="1">Membrane</location>
        <topology evidence="1">Multi-pass membrane protein</topology>
    </subcellularLocation>
</comment>
<evidence type="ECO:0000313" key="10">
    <source>
        <dbReference type="Proteomes" id="UP000323011"/>
    </source>
</evidence>
<feature type="transmembrane region" description="Helical" evidence="8">
    <location>
        <begin position="376"/>
        <end position="400"/>
    </location>
</feature>
<evidence type="ECO:0000256" key="2">
    <source>
        <dbReference type="ARBA" id="ARBA00007168"/>
    </source>
</evidence>
<evidence type="ECO:0000256" key="5">
    <source>
        <dbReference type="ARBA" id="ARBA00023136"/>
    </source>
</evidence>
<feature type="transmembrane region" description="Helical" evidence="8">
    <location>
        <begin position="407"/>
        <end position="425"/>
    </location>
</feature>
<evidence type="ECO:0000256" key="1">
    <source>
        <dbReference type="ARBA" id="ARBA00004141"/>
    </source>
</evidence>
<gene>
    <name evidence="9" type="ORF">FNF29_02303</name>
</gene>
<proteinExistence type="inferred from homology"/>
<keyword evidence="6" id="KW-0175">Coiled coil</keyword>
<reference evidence="9 10" key="1">
    <citation type="submission" date="2019-07" db="EMBL/GenBank/DDBJ databases">
        <title>Genomes of Cafeteria roenbergensis.</title>
        <authorList>
            <person name="Fischer M.G."/>
            <person name="Hackl T."/>
            <person name="Roman M."/>
        </authorList>
    </citation>
    <scope>NUCLEOTIDE SEQUENCE [LARGE SCALE GENOMIC DNA]</scope>
    <source>
        <strain evidence="9 10">BVI</strain>
    </source>
</reference>
<evidence type="ECO:0000313" key="9">
    <source>
        <dbReference type="EMBL" id="KAA0154774.1"/>
    </source>
</evidence>
<dbReference type="Pfam" id="PF04515">
    <property type="entry name" value="Choline_transpo"/>
    <property type="match status" value="1"/>
</dbReference>
<feature type="transmembrane region" description="Helical" evidence="8">
    <location>
        <begin position="431"/>
        <end position="449"/>
    </location>
</feature>
<feature type="region of interest" description="Disordered" evidence="7">
    <location>
        <begin position="173"/>
        <end position="200"/>
    </location>
</feature>
<feature type="transmembrane region" description="Helical" evidence="8">
    <location>
        <begin position="602"/>
        <end position="628"/>
    </location>
</feature>
<dbReference type="GO" id="GO:0022857">
    <property type="term" value="F:transmembrane transporter activity"/>
    <property type="evidence" value="ECO:0007669"/>
    <property type="project" value="InterPro"/>
</dbReference>
<feature type="transmembrane region" description="Helical" evidence="8">
    <location>
        <begin position="352"/>
        <end position="370"/>
    </location>
</feature>
<dbReference type="EMBL" id="VLTN01000010">
    <property type="protein sequence ID" value="KAA0154774.1"/>
    <property type="molecule type" value="Genomic_DNA"/>
</dbReference>
<keyword evidence="5 8" id="KW-0472">Membrane</keyword>
<comment type="similarity">
    <text evidence="2">Belongs to the CTL (choline transporter-like) family.</text>
</comment>
<evidence type="ECO:0000256" key="6">
    <source>
        <dbReference type="SAM" id="Coils"/>
    </source>
</evidence>
<feature type="transmembrane region" description="Helical" evidence="8">
    <location>
        <begin position="739"/>
        <end position="762"/>
    </location>
</feature>
<feature type="region of interest" description="Disordered" evidence="7">
    <location>
        <begin position="570"/>
        <end position="590"/>
    </location>
</feature>
<feature type="transmembrane region" description="Helical" evidence="8">
    <location>
        <begin position="512"/>
        <end position="532"/>
    </location>
</feature>
<keyword evidence="4 8" id="KW-1133">Transmembrane helix</keyword>
<keyword evidence="10" id="KW-1185">Reference proteome</keyword>
<name>A0A5A8CQQ6_CAFRO</name>
<dbReference type="InterPro" id="IPR007603">
    <property type="entry name" value="Choline_transptr-like"/>
</dbReference>
<feature type="transmembrane region" description="Helical" evidence="8">
    <location>
        <begin position="456"/>
        <end position="475"/>
    </location>
</feature>
<evidence type="ECO:0000256" key="4">
    <source>
        <dbReference type="ARBA" id="ARBA00022989"/>
    </source>
</evidence>
<evidence type="ECO:0000256" key="8">
    <source>
        <dbReference type="SAM" id="Phobius"/>
    </source>
</evidence>
<accession>A0A5A8CQQ6</accession>
<feature type="region of interest" description="Disordered" evidence="7">
    <location>
        <begin position="264"/>
        <end position="285"/>
    </location>
</feature>
<comment type="caution">
    <text evidence="9">The sequence shown here is derived from an EMBL/GenBank/DDBJ whole genome shotgun (WGS) entry which is preliminary data.</text>
</comment>
<dbReference type="Proteomes" id="UP000323011">
    <property type="component" value="Unassembled WGS sequence"/>
</dbReference>
<dbReference type="AlphaFoldDB" id="A0A5A8CQQ6"/>
<dbReference type="PANTHER" id="PTHR12385">
    <property type="entry name" value="CHOLINE TRANSPORTER-LIKE (SLC FAMILY 44)"/>
    <property type="match status" value="1"/>
</dbReference>
<sequence length="841" mass="86770">MAAPTDVSVVPLRVPRALAPRARVEAAGEPDDIIDRTDVDAALDVYDLCIGCRDMEHDPDAPAGDEVAEAAVGNAQMMASLALQYVEASHVALRDRSAAFETRVAEAHAKLKALTHRRHKRERRRDEMRQRIDAADEQVQSLERILRQLEADMADDNGGAGADMGVRVARALGRSGGRRHGSSVTDSEGGATSSFADESDGVRVGYGHPAYVPESYGRSAFPVRGGGSAGVTVIGADDGRVVRLAAPGSRGGYPAASIGKQGWASMPRSQSTAWSGNIPDDESLDVPESTRLVGSTDDDDTAVVGHDLFPWGGEDDKPAADPCCRATFVVFIALAVVVSISLGGYSYSMGTILKLTAASSAGAAGGGAAVSTLAVVLAVLTGAAAGLAATALLHLLLVWAGGYMVDVSFWSLVVLFAVTAVALLASPQTAVAGALCLFLILLLLVLGCCLRRSWQLARGFVSAAVLVLVSFPGLYAAATVFVMVELAFAVAWAHALLGVIAIGTEHPNNQGLALLAVFSAVLVVFGALWASATGSAVVSVMTARCAALWWMAGDVTAFIKPATPTGAMAASAAGWSDTPEPTVESSESWQTRGRPVAKAASWAAWAALGPASFASLVVSALQLVELVIGVQDDSIAKTVCGVCVRMARSIVQYYNSFLFAVVGVARGSRTLSTREAASILHSLATTGSVAKALFNDSLVTVVIFFCVVLGSVFAGGLAALSGVLVAFATGATGDRMGVVVGACLVAGLVVGFLSTSLLMSLVRGAVKALFVLYIAKDAVSPSIAASSTSIATADSDGEGYRSPAATKSLRSVHVPLGRKRTEAFARLEAAIKNEPPKPKSK</sequence>
<protein>
    <submittedName>
        <fullName evidence="9">Uncharacterized protein</fullName>
    </submittedName>
</protein>
<feature type="transmembrane region" description="Helical" evidence="8">
    <location>
        <begin position="481"/>
        <end position="500"/>
    </location>
</feature>
<dbReference type="PANTHER" id="PTHR12385:SF4">
    <property type="entry name" value="PROTEIN PNS1"/>
    <property type="match status" value="1"/>
</dbReference>
<keyword evidence="3 8" id="KW-0812">Transmembrane</keyword>
<evidence type="ECO:0000256" key="3">
    <source>
        <dbReference type="ARBA" id="ARBA00022692"/>
    </source>
</evidence>
<dbReference type="GO" id="GO:0016020">
    <property type="term" value="C:membrane"/>
    <property type="evidence" value="ECO:0007669"/>
    <property type="project" value="UniProtKB-SubCell"/>
</dbReference>
<evidence type="ECO:0000256" key="7">
    <source>
        <dbReference type="SAM" id="MobiDB-lite"/>
    </source>
</evidence>
<feature type="coiled-coil region" evidence="6">
    <location>
        <begin position="111"/>
        <end position="152"/>
    </location>
</feature>